<dbReference type="Proteomes" id="UP000766153">
    <property type="component" value="Unassembled WGS sequence"/>
</dbReference>
<name>A0ABS0QWS6_9BIFI</name>
<dbReference type="RefSeq" id="WP_198208309.1">
    <property type="nucleotide sequence ID" value="NZ_JACFRB010000002.1"/>
</dbReference>
<dbReference type="EMBL" id="JACFRB010000002">
    <property type="protein sequence ID" value="MBI0106044.1"/>
    <property type="molecule type" value="Genomic_DNA"/>
</dbReference>
<sequence length="73" mass="8095">MAINSTIIPAICITWPLAISMPTIFAHWTWLKYVDCVTVAESIDHIWPYIGVSLILLALTTPGSALLISRKEL</sequence>
<gene>
    <name evidence="2" type="ORF">H3T91_06010</name>
</gene>
<protein>
    <submittedName>
        <fullName evidence="2">Uncharacterized protein</fullName>
    </submittedName>
</protein>
<accession>A0ABS0QWS6</accession>
<keyword evidence="3" id="KW-1185">Reference proteome</keyword>
<keyword evidence="1" id="KW-0812">Transmembrane</keyword>
<comment type="caution">
    <text evidence="2">The sequence shown here is derived from an EMBL/GenBank/DDBJ whole genome shotgun (WGS) entry which is preliminary data.</text>
</comment>
<evidence type="ECO:0000313" key="2">
    <source>
        <dbReference type="EMBL" id="MBI0106044.1"/>
    </source>
</evidence>
<feature type="transmembrane region" description="Helical" evidence="1">
    <location>
        <begin position="46"/>
        <end position="68"/>
    </location>
</feature>
<evidence type="ECO:0000256" key="1">
    <source>
        <dbReference type="SAM" id="Phobius"/>
    </source>
</evidence>
<evidence type="ECO:0000313" key="3">
    <source>
        <dbReference type="Proteomes" id="UP000766153"/>
    </source>
</evidence>
<reference evidence="2 3" key="1">
    <citation type="submission" date="2020-07" db="EMBL/GenBank/DDBJ databases">
        <title>Isolated bacteria genomes of Apis mellifera.</title>
        <authorList>
            <person name="Wu J."/>
            <person name="Zheng H."/>
        </authorList>
    </citation>
    <scope>NUCLEOTIDE SEQUENCE [LARGE SCALE GENOMIC DNA]</scope>
    <source>
        <strain evidence="2 3">B14448H7</strain>
    </source>
</reference>
<organism evidence="2 3">
    <name type="scientific">Bifidobacterium polysaccharolyticum</name>
    <dbReference type="NCBI Taxonomy" id="2750967"/>
    <lineage>
        <taxon>Bacteria</taxon>
        <taxon>Bacillati</taxon>
        <taxon>Actinomycetota</taxon>
        <taxon>Actinomycetes</taxon>
        <taxon>Bifidobacteriales</taxon>
        <taxon>Bifidobacteriaceae</taxon>
        <taxon>Bifidobacterium</taxon>
    </lineage>
</organism>
<keyword evidence="1" id="KW-0472">Membrane</keyword>
<feature type="transmembrane region" description="Helical" evidence="1">
    <location>
        <begin position="7"/>
        <end position="26"/>
    </location>
</feature>
<proteinExistence type="predicted"/>
<keyword evidence="1" id="KW-1133">Transmembrane helix</keyword>